<evidence type="ECO:0000256" key="1">
    <source>
        <dbReference type="SAM" id="SignalP"/>
    </source>
</evidence>
<gene>
    <name evidence="3" type="ORF">EYC84_000026</name>
</gene>
<dbReference type="VEuPathDB" id="FungiDB:MFRU_063g00120"/>
<sequence>MVPTLLLSILATGLLVHATPVPAPTGIPSTSVANTQLAALTVAAAGSQDGYSRDLFPHWITISGACNTRETVLKRDGTNVVVNSACAATSGTWVSPYDGATWTAASDVDIDHLVPLSNAWKAGASSWTTAQRQAFANDLVNPQLLAVTDSVNQGKSDSGPEAWKPSLKSYWCTYAKMWIKVKYVYDLTITSAEKSALVTMMDTC</sequence>
<dbReference type="OrthoDB" id="3162605at2759"/>
<organism evidence="3 4">
    <name type="scientific">Monilinia fructicola</name>
    <name type="common">Brown rot fungus</name>
    <name type="synonym">Ciboria fructicola</name>
    <dbReference type="NCBI Taxonomy" id="38448"/>
    <lineage>
        <taxon>Eukaryota</taxon>
        <taxon>Fungi</taxon>
        <taxon>Dikarya</taxon>
        <taxon>Ascomycota</taxon>
        <taxon>Pezizomycotina</taxon>
        <taxon>Leotiomycetes</taxon>
        <taxon>Helotiales</taxon>
        <taxon>Sclerotiniaceae</taxon>
        <taxon>Monilinia</taxon>
    </lineage>
</organism>
<feature type="domain" description="GmrSD restriction endonucleases C-terminal" evidence="2">
    <location>
        <begin position="103"/>
        <end position="199"/>
    </location>
</feature>
<proteinExistence type="predicted"/>
<accession>A0A5M9JPJ8</accession>
<dbReference type="AlphaFoldDB" id="A0A5M9JPJ8"/>
<dbReference type="InterPro" id="IPR011089">
    <property type="entry name" value="GmrSD_C"/>
</dbReference>
<dbReference type="PANTHER" id="PTHR24094">
    <property type="entry name" value="SECRETED PROTEIN"/>
    <property type="match status" value="1"/>
</dbReference>
<reference evidence="3 4" key="1">
    <citation type="submission" date="2019-06" db="EMBL/GenBank/DDBJ databases">
        <title>Genome Sequence of the Brown Rot Fungal Pathogen Monilinia fructicola.</title>
        <authorList>
            <person name="De Miccolis Angelini R.M."/>
            <person name="Landi L."/>
            <person name="Abate D."/>
            <person name="Pollastro S."/>
            <person name="Romanazzi G."/>
            <person name="Faretra F."/>
        </authorList>
    </citation>
    <scope>NUCLEOTIDE SEQUENCE [LARGE SCALE GENOMIC DNA]</scope>
    <source>
        <strain evidence="3 4">Mfrc123</strain>
    </source>
</reference>
<keyword evidence="4" id="KW-1185">Reference proteome</keyword>
<dbReference type="PANTHER" id="PTHR24094:SF15">
    <property type="entry name" value="AMP-DEPENDENT SYNTHETASE_LIGASE DOMAIN-CONTAINING PROTEIN-RELATED"/>
    <property type="match status" value="1"/>
</dbReference>
<dbReference type="Pfam" id="PF07510">
    <property type="entry name" value="GmrSD_C"/>
    <property type="match status" value="1"/>
</dbReference>
<evidence type="ECO:0000259" key="2">
    <source>
        <dbReference type="Pfam" id="PF07510"/>
    </source>
</evidence>
<evidence type="ECO:0000313" key="4">
    <source>
        <dbReference type="Proteomes" id="UP000322873"/>
    </source>
</evidence>
<protein>
    <recommendedName>
        <fullName evidence="2">GmrSD restriction endonucleases C-terminal domain-containing protein</fullName>
    </recommendedName>
</protein>
<dbReference type="EMBL" id="VICG01000006">
    <property type="protein sequence ID" value="KAA8570627.1"/>
    <property type="molecule type" value="Genomic_DNA"/>
</dbReference>
<dbReference type="Proteomes" id="UP000322873">
    <property type="component" value="Unassembled WGS sequence"/>
</dbReference>
<feature type="signal peptide" evidence="1">
    <location>
        <begin position="1"/>
        <end position="18"/>
    </location>
</feature>
<evidence type="ECO:0000313" key="3">
    <source>
        <dbReference type="EMBL" id="KAA8570627.1"/>
    </source>
</evidence>
<feature type="chain" id="PRO_5024331386" description="GmrSD restriction endonucleases C-terminal domain-containing protein" evidence="1">
    <location>
        <begin position="19"/>
        <end position="204"/>
    </location>
</feature>
<keyword evidence="1" id="KW-0732">Signal</keyword>
<comment type="caution">
    <text evidence="3">The sequence shown here is derived from an EMBL/GenBank/DDBJ whole genome shotgun (WGS) entry which is preliminary data.</text>
</comment>
<name>A0A5M9JPJ8_MONFR</name>